<dbReference type="InterPro" id="IPR006311">
    <property type="entry name" value="TAT_signal"/>
</dbReference>
<evidence type="ECO:0000313" key="3">
    <source>
        <dbReference type="Proteomes" id="UP000268313"/>
    </source>
</evidence>
<feature type="signal peptide" evidence="1">
    <location>
        <begin position="1"/>
        <end position="36"/>
    </location>
</feature>
<dbReference type="RefSeq" id="WP_120608205.1">
    <property type="nucleotide sequence ID" value="NZ_JABFJX010000010.1"/>
</dbReference>
<comment type="caution">
    <text evidence="2">The sequence shown here is derived from an EMBL/GenBank/DDBJ whole genome shotgun (WGS) entry which is preliminary data.</text>
</comment>
<evidence type="ECO:0000256" key="1">
    <source>
        <dbReference type="SAM" id="SignalP"/>
    </source>
</evidence>
<gene>
    <name evidence="2" type="ORF">D7X32_42520</name>
</gene>
<dbReference type="AlphaFoldDB" id="A0A3A8JF10"/>
<dbReference type="EMBL" id="RAWE01000346">
    <property type="protein sequence ID" value="RKG94319.1"/>
    <property type="molecule type" value="Genomic_DNA"/>
</dbReference>
<organism evidence="2 3">
    <name type="scientific">Corallococcus carmarthensis</name>
    <dbReference type="NCBI Taxonomy" id="2316728"/>
    <lineage>
        <taxon>Bacteria</taxon>
        <taxon>Pseudomonadati</taxon>
        <taxon>Myxococcota</taxon>
        <taxon>Myxococcia</taxon>
        <taxon>Myxococcales</taxon>
        <taxon>Cystobacterineae</taxon>
        <taxon>Myxococcaceae</taxon>
        <taxon>Corallococcus</taxon>
    </lineage>
</organism>
<proteinExistence type="predicted"/>
<dbReference type="PROSITE" id="PS51318">
    <property type="entry name" value="TAT"/>
    <property type="match status" value="1"/>
</dbReference>
<sequence>MTGIRSLGAVSRRAFATLVAALALAVVTLSPGEAFAIDDAHRITQLTVTIVTGGDDLRTASNAVASLHYTNTSGNQLVTSFNLNNGVSWPNYSTKTVTFATPAGIYQGLLLDFAIQFTSGQPDIFSTGDNWNMNAITVTARMADGSNVIIISQAGSPLHRFQSDTNTRWVTAF</sequence>
<feature type="chain" id="PRO_5017481595" evidence="1">
    <location>
        <begin position="37"/>
        <end position="173"/>
    </location>
</feature>
<dbReference type="OrthoDB" id="5382941at2"/>
<name>A0A3A8JF10_9BACT</name>
<evidence type="ECO:0000313" key="2">
    <source>
        <dbReference type="EMBL" id="RKG94319.1"/>
    </source>
</evidence>
<dbReference type="Proteomes" id="UP000268313">
    <property type="component" value="Unassembled WGS sequence"/>
</dbReference>
<protein>
    <submittedName>
        <fullName evidence="2">Uncharacterized protein</fullName>
    </submittedName>
</protein>
<reference evidence="3" key="1">
    <citation type="submission" date="2018-09" db="EMBL/GenBank/DDBJ databases">
        <authorList>
            <person name="Livingstone P.G."/>
            <person name="Whitworth D.E."/>
        </authorList>
    </citation>
    <scope>NUCLEOTIDE SEQUENCE [LARGE SCALE GENOMIC DNA]</scope>
    <source>
        <strain evidence="3">CA043D</strain>
    </source>
</reference>
<keyword evidence="3" id="KW-1185">Reference proteome</keyword>
<accession>A0A3A8JF10</accession>
<keyword evidence="1" id="KW-0732">Signal</keyword>